<dbReference type="GO" id="GO:0005337">
    <property type="term" value="F:nucleoside transmembrane transporter activity"/>
    <property type="evidence" value="ECO:0007669"/>
    <property type="project" value="InterPro"/>
</dbReference>
<dbReference type="Pfam" id="PF07662">
    <property type="entry name" value="Nucleos_tra2_C"/>
    <property type="match status" value="1"/>
</dbReference>
<keyword evidence="6 8" id="KW-0472">Membrane</keyword>
<dbReference type="Proteomes" id="UP000054845">
    <property type="component" value="Unassembled WGS sequence"/>
</dbReference>
<evidence type="ECO:0000256" key="4">
    <source>
        <dbReference type="ARBA" id="ARBA00022692"/>
    </source>
</evidence>
<accession>A0A0P1BT44</accession>
<feature type="transmembrane region" description="Helical" evidence="8">
    <location>
        <begin position="94"/>
        <end position="114"/>
    </location>
</feature>
<dbReference type="Pfam" id="PF07670">
    <property type="entry name" value="Gate"/>
    <property type="match status" value="1"/>
</dbReference>
<dbReference type="GO" id="GO:0015293">
    <property type="term" value="F:symporter activity"/>
    <property type="evidence" value="ECO:0007669"/>
    <property type="project" value="TreeGrafter"/>
</dbReference>
<feature type="domain" description="Concentrative nucleoside transporter N-terminal" evidence="9">
    <location>
        <begin position="208"/>
        <end position="277"/>
    </location>
</feature>
<dbReference type="InterPro" id="IPR002668">
    <property type="entry name" value="CNT_N_dom"/>
</dbReference>
<feature type="transmembrane region" description="Helical" evidence="8">
    <location>
        <begin position="204"/>
        <end position="226"/>
    </location>
</feature>
<dbReference type="PANTHER" id="PTHR10590">
    <property type="entry name" value="SODIUM/NUCLEOSIDE COTRANSPORTER"/>
    <property type="match status" value="1"/>
</dbReference>
<organism evidence="12 13">
    <name type="scientific">Ceraceosorus bombacis</name>
    <dbReference type="NCBI Taxonomy" id="401625"/>
    <lineage>
        <taxon>Eukaryota</taxon>
        <taxon>Fungi</taxon>
        <taxon>Dikarya</taxon>
        <taxon>Basidiomycota</taxon>
        <taxon>Ustilaginomycotina</taxon>
        <taxon>Exobasidiomycetes</taxon>
        <taxon>Ceraceosorales</taxon>
        <taxon>Ceraceosoraceae</taxon>
        <taxon>Ceraceosorus</taxon>
    </lineage>
</organism>
<feature type="domain" description="Concentrative nucleoside transporter C-terminal" evidence="10">
    <location>
        <begin position="393"/>
        <end position="610"/>
    </location>
</feature>
<feature type="region of interest" description="Disordered" evidence="7">
    <location>
        <begin position="1"/>
        <end position="57"/>
    </location>
</feature>
<dbReference type="STRING" id="401625.A0A0P1BT44"/>
<sequence length="627" mass="68269">MASELPKWNDDKPAPLASDATKDRISPRHSHDIEDQKQQPYSTESASHKSDPTAPHDLEAKALYDREHDLDEDEKKSDGPIAQLKMLLHSRGAVIVRDFGLIALLLGWWIPSIINEKVRHRWIVATIFSWFFILLILMHKSRYIPQRPIVRVISAVWTTAAEKPWSRIPYKGKLVVGWLSLAVLVFGSTYGLPIEQGSSLGQRTVSLVGYCLIYAIIFAFSSNYGAVQARTTILGMGLQFIVALFVFRTGAGLSLFSWIATAASDLLAQGVNGGAAFFWRDFVEKGYFFTNVLSSIAFFVALCIVLFYIGVLPWLIKKAAWFFYKVFGISGAEAIVAVASPFIGQGENVVLTRPFVKTFTRSEFHQVLVSGFATIAGSVLAAYISIGVNGTVLVTSSVMSIPAAIAASKLRYPETQHSYTAGKIQVSAQEDEVDRANDVFHSLSKGAWFGVRVAALIFANVLAIVSLLYTINGLLTYIGRSWYIPDDNPLKLELIFGYLLWPLTFLLGVPGHETLAVSKLIAVKIIANEFVAYDTLQNIVMPNPETRLSPRAYLIAQFALCGFGNIGSLGINVGILSAIAPTRSATIVKLCPSALFTGILVTLSSAAVAGIVGIPAEYVPVAPAAAA</sequence>
<keyword evidence="5 8" id="KW-1133">Transmembrane helix</keyword>
<dbReference type="GO" id="GO:0005886">
    <property type="term" value="C:plasma membrane"/>
    <property type="evidence" value="ECO:0007669"/>
    <property type="project" value="UniProtKB-SubCell"/>
</dbReference>
<evidence type="ECO:0000313" key="12">
    <source>
        <dbReference type="EMBL" id="CEH19428.1"/>
    </source>
</evidence>
<dbReference type="EMBL" id="CCYA01000389">
    <property type="protein sequence ID" value="CEH19428.1"/>
    <property type="molecule type" value="Genomic_DNA"/>
</dbReference>
<dbReference type="InterPro" id="IPR011642">
    <property type="entry name" value="Gate_dom"/>
</dbReference>
<dbReference type="AlphaFoldDB" id="A0A0P1BT44"/>
<evidence type="ECO:0000259" key="9">
    <source>
        <dbReference type="Pfam" id="PF01773"/>
    </source>
</evidence>
<keyword evidence="13" id="KW-1185">Reference proteome</keyword>
<dbReference type="PANTHER" id="PTHR10590:SF4">
    <property type="entry name" value="SOLUTE CARRIER FAMILY 28 MEMBER 3"/>
    <property type="match status" value="1"/>
</dbReference>
<name>A0A0P1BT44_9BASI</name>
<feature type="domain" description="Nucleoside transporter/FeoB GTPase Gate" evidence="11">
    <location>
        <begin position="290"/>
        <end position="387"/>
    </location>
</feature>
<evidence type="ECO:0000256" key="3">
    <source>
        <dbReference type="ARBA" id="ARBA00022475"/>
    </source>
</evidence>
<feature type="compositionally biased region" description="Basic and acidic residues" evidence="7">
    <location>
        <begin position="20"/>
        <end position="37"/>
    </location>
</feature>
<dbReference type="InterPro" id="IPR011657">
    <property type="entry name" value="CNT_C_dom"/>
</dbReference>
<feature type="transmembrane region" description="Helical" evidence="8">
    <location>
        <begin position="238"/>
        <end position="260"/>
    </location>
</feature>
<evidence type="ECO:0000256" key="5">
    <source>
        <dbReference type="ARBA" id="ARBA00022989"/>
    </source>
</evidence>
<proteinExistence type="inferred from homology"/>
<comment type="similarity">
    <text evidence="2">Belongs to the concentrative nucleoside transporter (CNT) (TC 2.A.41) family.</text>
</comment>
<keyword evidence="3" id="KW-1003">Cell membrane</keyword>
<evidence type="ECO:0000259" key="10">
    <source>
        <dbReference type="Pfam" id="PF07662"/>
    </source>
</evidence>
<evidence type="ECO:0000256" key="2">
    <source>
        <dbReference type="ARBA" id="ARBA00009033"/>
    </source>
</evidence>
<evidence type="ECO:0000313" key="13">
    <source>
        <dbReference type="Proteomes" id="UP000054845"/>
    </source>
</evidence>
<feature type="transmembrane region" description="Helical" evidence="8">
    <location>
        <begin position="552"/>
        <end position="578"/>
    </location>
</feature>
<protein>
    <submittedName>
        <fullName evidence="12">Concentrative Na-nucleoside cotransporter CNT1/CNT2</fullName>
    </submittedName>
</protein>
<evidence type="ECO:0000259" key="11">
    <source>
        <dbReference type="Pfam" id="PF07670"/>
    </source>
</evidence>
<keyword evidence="4 8" id="KW-0812">Transmembrane</keyword>
<comment type="subcellular location">
    <subcellularLocation>
        <location evidence="1">Cell membrane</location>
        <topology evidence="1">Multi-pass membrane protein</topology>
    </subcellularLocation>
</comment>
<feature type="compositionally biased region" description="Basic and acidic residues" evidence="7">
    <location>
        <begin position="46"/>
        <end position="57"/>
    </location>
</feature>
<evidence type="ECO:0000256" key="6">
    <source>
        <dbReference type="ARBA" id="ARBA00023136"/>
    </source>
</evidence>
<reference evidence="12 13" key="1">
    <citation type="submission" date="2014-09" db="EMBL/GenBank/DDBJ databases">
        <authorList>
            <person name="Magalhaes I.L.F."/>
            <person name="Oliveira U."/>
            <person name="Santos F.R."/>
            <person name="Vidigal T.H.D.A."/>
            <person name="Brescovit A.D."/>
            <person name="Santos A.J."/>
        </authorList>
    </citation>
    <scope>NUCLEOTIDE SEQUENCE [LARGE SCALE GENOMIC DNA]</scope>
</reference>
<feature type="transmembrane region" description="Helical" evidence="8">
    <location>
        <begin position="590"/>
        <end position="614"/>
    </location>
</feature>
<feature type="transmembrane region" description="Helical" evidence="8">
    <location>
        <begin position="322"/>
        <end position="344"/>
    </location>
</feature>
<evidence type="ECO:0000256" key="7">
    <source>
        <dbReference type="SAM" id="MobiDB-lite"/>
    </source>
</evidence>
<feature type="transmembrane region" description="Helical" evidence="8">
    <location>
        <begin position="364"/>
        <end position="384"/>
    </location>
</feature>
<feature type="transmembrane region" description="Helical" evidence="8">
    <location>
        <begin position="490"/>
        <end position="509"/>
    </location>
</feature>
<feature type="transmembrane region" description="Helical" evidence="8">
    <location>
        <begin position="453"/>
        <end position="478"/>
    </location>
</feature>
<evidence type="ECO:0000256" key="8">
    <source>
        <dbReference type="SAM" id="Phobius"/>
    </source>
</evidence>
<feature type="transmembrane region" description="Helical" evidence="8">
    <location>
        <begin position="120"/>
        <end position="138"/>
    </location>
</feature>
<dbReference type="OrthoDB" id="6075923at2759"/>
<feature type="transmembrane region" description="Helical" evidence="8">
    <location>
        <begin position="287"/>
        <end position="310"/>
    </location>
</feature>
<evidence type="ECO:0000256" key="1">
    <source>
        <dbReference type="ARBA" id="ARBA00004651"/>
    </source>
</evidence>
<dbReference type="InterPro" id="IPR008276">
    <property type="entry name" value="C_nuclsd_transpt"/>
</dbReference>
<feature type="transmembrane region" description="Helical" evidence="8">
    <location>
        <begin position="174"/>
        <end position="192"/>
    </location>
</feature>
<dbReference type="Pfam" id="PF01773">
    <property type="entry name" value="Nucleos_tra2_N"/>
    <property type="match status" value="1"/>
</dbReference>